<proteinExistence type="predicted"/>
<organism evidence="1 2">
    <name type="scientific">Exaiptasia diaphana</name>
    <name type="common">Tropical sea anemone</name>
    <name type="synonym">Aiptasia pulchella</name>
    <dbReference type="NCBI Taxonomy" id="2652724"/>
    <lineage>
        <taxon>Eukaryota</taxon>
        <taxon>Metazoa</taxon>
        <taxon>Cnidaria</taxon>
        <taxon>Anthozoa</taxon>
        <taxon>Hexacorallia</taxon>
        <taxon>Actiniaria</taxon>
        <taxon>Aiptasiidae</taxon>
        <taxon>Exaiptasia</taxon>
    </lineage>
</organism>
<dbReference type="OrthoDB" id="5965944at2759"/>
<protein>
    <recommendedName>
        <fullName evidence="3">HECT domain-containing protein</fullName>
    </recommendedName>
</protein>
<evidence type="ECO:0000313" key="1">
    <source>
        <dbReference type="EnsemblMetazoa" id="XP_020910304.1"/>
    </source>
</evidence>
<dbReference type="KEGG" id="epa:110248145"/>
<evidence type="ECO:0000313" key="2">
    <source>
        <dbReference type="Proteomes" id="UP000887567"/>
    </source>
</evidence>
<dbReference type="Proteomes" id="UP000887567">
    <property type="component" value="Unplaced"/>
</dbReference>
<dbReference type="RefSeq" id="XP_020910304.1">
    <property type="nucleotide sequence ID" value="XM_021054645.1"/>
</dbReference>
<reference evidence="1" key="1">
    <citation type="submission" date="2022-11" db="UniProtKB">
        <authorList>
            <consortium name="EnsemblMetazoa"/>
        </authorList>
    </citation>
    <scope>IDENTIFICATION</scope>
</reference>
<dbReference type="EnsemblMetazoa" id="XM_021054645.1">
    <property type="protein sequence ID" value="XP_020910304.1"/>
    <property type="gene ID" value="LOC110248145"/>
</dbReference>
<evidence type="ECO:0008006" key="3">
    <source>
        <dbReference type="Google" id="ProtNLM"/>
    </source>
</evidence>
<accession>A0A913XWI8</accession>
<keyword evidence="2" id="KW-1185">Reference proteome</keyword>
<dbReference type="GeneID" id="110248145"/>
<sequence>MKPAKQKKSEPLKVQVGLVTYDCDVNYLKKVKERTIPIFLETDADAHSLLSTAVEKHGRHFKHLDASLPYVVLYLDMSLVNFLPRSAFKFTLQKYKDDLLKLYSKIYFWLFAKDDFEDFNERCSSDESDLGGLSKLFQFITGSHSLTTLGSVDIIKVKFKYGCPHGCRCRPKASTCTCDPTIYLPTHYKDMALFEPSINSAIEGVRFGLI</sequence>
<dbReference type="AlphaFoldDB" id="A0A913XWI8"/>
<name>A0A913XWI8_EXADI</name>